<proteinExistence type="predicted"/>
<dbReference type="RefSeq" id="WP_088649610.1">
    <property type="nucleotide sequence ID" value="NZ_AQQR01000003.1"/>
</dbReference>
<dbReference type="Gene3D" id="3.20.20.190">
    <property type="entry name" value="Phosphatidylinositol (PI) phosphodiesterase"/>
    <property type="match status" value="1"/>
</dbReference>
<gene>
    <name evidence="2" type="ORF">ATO3_09470</name>
</gene>
<evidence type="ECO:0000313" key="3">
    <source>
        <dbReference type="Proteomes" id="UP000215377"/>
    </source>
</evidence>
<evidence type="ECO:0000313" key="2">
    <source>
        <dbReference type="EMBL" id="OWU74814.1"/>
    </source>
</evidence>
<organism evidence="2 3">
    <name type="scientific">Marinibacterium profundimaris</name>
    <dbReference type="NCBI Taxonomy" id="1679460"/>
    <lineage>
        <taxon>Bacteria</taxon>
        <taxon>Pseudomonadati</taxon>
        <taxon>Pseudomonadota</taxon>
        <taxon>Alphaproteobacteria</taxon>
        <taxon>Rhodobacterales</taxon>
        <taxon>Paracoccaceae</taxon>
        <taxon>Marinibacterium</taxon>
    </lineage>
</organism>
<dbReference type="PROSITE" id="PS51704">
    <property type="entry name" value="GP_PDE"/>
    <property type="match status" value="1"/>
</dbReference>
<dbReference type="SUPFAM" id="SSF51695">
    <property type="entry name" value="PLC-like phosphodiesterases"/>
    <property type="match status" value="1"/>
</dbReference>
<sequence length="251" mass="26983">MTRIASHRGGTLEFGDSTPTGFRATSRLPLDEVEFDVHPTADGAIMVHHDPTLDRTTDLSGEICQLAEAQVRAARIDYSRGEGPISLAELCAIFAKSHVDFRCEIKPGVGGRAYAGFVPRVVAELDGQGMLDRTVFSSFLLRSLDELAAATTRPRLWLVSPPVLIQLGAEAVIELALAHDIPEVGVNIDHASPELMARVQAAGLEFGCWAAHDTAQITRALDLGVKVFTTDRPSLAIALRDDHVIPGEAAE</sequence>
<feature type="domain" description="GP-PDE" evidence="1">
    <location>
        <begin position="2"/>
        <end position="240"/>
    </location>
</feature>
<dbReference type="PANTHER" id="PTHR46211:SF1">
    <property type="entry name" value="GLYCEROPHOSPHODIESTER PHOSPHODIESTERASE, CYTOPLASMIC"/>
    <property type="match status" value="1"/>
</dbReference>
<dbReference type="InterPro" id="IPR030395">
    <property type="entry name" value="GP_PDE_dom"/>
</dbReference>
<evidence type="ECO:0000259" key="1">
    <source>
        <dbReference type="PROSITE" id="PS51704"/>
    </source>
</evidence>
<comment type="caution">
    <text evidence="2">The sequence shown here is derived from an EMBL/GenBank/DDBJ whole genome shotgun (WGS) entry which is preliminary data.</text>
</comment>
<dbReference type="PANTHER" id="PTHR46211">
    <property type="entry name" value="GLYCEROPHOSPHORYL DIESTER PHOSPHODIESTERASE"/>
    <property type="match status" value="1"/>
</dbReference>
<reference evidence="2 3" key="1">
    <citation type="submission" date="2013-04" db="EMBL/GenBank/DDBJ databases">
        <title>Oceanicola sp. 22II1-22F33 Genome Sequencing.</title>
        <authorList>
            <person name="Lai Q."/>
            <person name="Li G."/>
            <person name="Shao Z."/>
        </authorList>
    </citation>
    <scope>NUCLEOTIDE SEQUENCE [LARGE SCALE GENOMIC DNA]</scope>
    <source>
        <strain evidence="2 3">22II1-22F33</strain>
    </source>
</reference>
<dbReference type="AlphaFoldDB" id="A0A225NML8"/>
<protein>
    <submittedName>
        <fullName evidence="2">Glycerophosphodiester phosphodiesterase</fullName>
    </submittedName>
</protein>
<dbReference type="Pfam" id="PF03009">
    <property type="entry name" value="GDPD"/>
    <property type="match status" value="1"/>
</dbReference>
<keyword evidence="3" id="KW-1185">Reference proteome</keyword>
<dbReference type="CDD" id="cd08565">
    <property type="entry name" value="GDPD_pAtGDE_like"/>
    <property type="match status" value="1"/>
</dbReference>
<dbReference type="EMBL" id="AQQR01000003">
    <property type="protein sequence ID" value="OWU74814.1"/>
    <property type="molecule type" value="Genomic_DNA"/>
</dbReference>
<name>A0A225NML8_9RHOB</name>
<dbReference type="GO" id="GO:0008081">
    <property type="term" value="F:phosphoric diester hydrolase activity"/>
    <property type="evidence" value="ECO:0007669"/>
    <property type="project" value="InterPro"/>
</dbReference>
<accession>A0A225NML8</accession>
<dbReference type="Proteomes" id="UP000215377">
    <property type="component" value="Unassembled WGS sequence"/>
</dbReference>
<dbReference type="InterPro" id="IPR017946">
    <property type="entry name" value="PLC-like_Pdiesterase_TIM-brl"/>
</dbReference>
<dbReference type="GO" id="GO:0006629">
    <property type="term" value="P:lipid metabolic process"/>
    <property type="evidence" value="ECO:0007669"/>
    <property type="project" value="InterPro"/>
</dbReference>
<dbReference type="OrthoDB" id="9795622at2"/>